<evidence type="ECO:0000256" key="2">
    <source>
        <dbReference type="SAM" id="Phobius"/>
    </source>
</evidence>
<accession>F0WYI8</accession>
<sequence length="237" mass="27726">MFRDCSESWTSLLYRYIGALTAFLLSFFACKWLQHFLLTKSHSSTPKTRKIPKKKKKKSKKRPKSIDSDSSIHPNLPLDECISPESSPESTTRPFQLEIPQKSPLTRYQIDQKVIARYQRGSEWFPATVEEIRRGNQYHLRYDDGEIEYRVPYECILPADANEFMKAARLSIHNEDESDVEEDWQLVGRKEKPMPRKPDANRKPSRRKENKKLVKELLRAQAQAHGLHARWKANAAE</sequence>
<dbReference type="PROSITE" id="PS51257">
    <property type="entry name" value="PROKAR_LIPOPROTEIN"/>
    <property type="match status" value="1"/>
</dbReference>
<evidence type="ECO:0000256" key="1">
    <source>
        <dbReference type="SAM" id="MobiDB-lite"/>
    </source>
</evidence>
<evidence type="ECO:0000313" key="3">
    <source>
        <dbReference type="EMBL" id="CCA26545.1"/>
    </source>
</evidence>
<keyword evidence="2" id="KW-0812">Transmembrane</keyword>
<feature type="compositionally biased region" description="Basic residues" evidence="1">
    <location>
        <begin position="47"/>
        <end position="63"/>
    </location>
</feature>
<name>F0WYI8_9STRA</name>
<feature type="compositionally biased region" description="Basic and acidic residues" evidence="1">
    <location>
        <begin position="188"/>
        <end position="202"/>
    </location>
</feature>
<dbReference type="CDD" id="cd04508">
    <property type="entry name" value="Tudor_SF"/>
    <property type="match status" value="1"/>
</dbReference>
<reference evidence="3" key="1">
    <citation type="journal article" date="2011" name="PLoS Biol.">
        <title>Gene gain and loss during evolution of obligate parasitism in the white rust pathogen of Arabidopsis thaliana.</title>
        <authorList>
            <person name="Kemen E."/>
            <person name="Gardiner A."/>
            <person name="Schultz-Larsen T."/>
            <person name="Kemen A.C."/>
            <person name="Balmuth A.L."/>
            <person name="Robert-Seilaniantz A."/>
            <person name="Bailey K."/>
            <person name="Holub E."/>
            <person name="Studholme D.J."/>
            <person name="Maclean D."/>
            <person name="Jones J.D."/>
        </authorList>
    </citation>
    <scope>NUCLEOTIDE SEQUENCE</scope>
</reference>
<feature type="transmembrane region" description="Helical" evidence="2">
    <location>
        <begin position="12"/>
        <end position="33"/>
    </location>
</feature>
<keyword evidence="2" id="KW-0472">Membrane</keyword>
<gene>
    <name evidence="3" type="primary">AlNc14C384G11250</name>
    <name evidence="3" type="ORF">ALNC14_126890</name>
</gene>
<protein>
    <submittedName>
        <fullName evidence="3">Uncharacterized protein AlNc14C384G11250</fullName>
    </submittedName>
</protein>
<dbReference type="Gene3D" id="2.30.30.140">
    <property type="match status" value="1"/>
</dbReference>
<dbReference type="HOGENOM" id="CLU_1172468_0_0_1"/>
<keyword evidence="2" id="KW-1133">Transmembrane helix</keyword>
<dbReference type="AlphaFoldDB" id="F0WYI8"/>
<feature type="region of interest" description="Disordered" evidence="1">
    <location>
        <begin position="180"/>
        <end position="211"/>
    </location>
</feature>
<organism evidence="3">
    <name type="scientific">Albugo laibachii Nc14</name>
    <dbReference type="NCBI Taxonomy" id="890382"/>
    <lineage>
        <taxon>Eukaryota</taxon>
        <taxon>Sar</taxon>
        <taxon>Stramenopiles</taxon>
        <taxon>Oomycota</taxon>
        <taxon>Peronosporomycetes</taxon>
        <taxon>Albuginales</taxon>
        <taxon>Albuginaceae</taxon>
        <taxon>Albugo</taxon>
    </lineage>
</organism>
<proteinExistence type="predicted"/>
<feature type="region of interest" description="Disordered" evidence="1">
    <location>
        <begin position="44"/>
        <end position="98"/>
    </location>
</feature>
<reference evidence="3" key="2">
    <citation type="submission" date="2011-02" db="EMBL/GenBank/DDBJ databases">
        <authorList>
            <person name="MacLean D."/>
        </authorList>
    </citation>
    <scope>NUCLEOTIDE SEQUENCE</scope>
</reference>
<dbReference type="EMBL" id="FR824428">
    <property type="protein sequence ID" value="CCA26545.1"/>
    <property type="molecule type" value="Genomic_DNA"/>
</dbReference>
<feature type="compositionally biased region" description="Low complexity" evidence="1">
    <location>
        <begin position="83"/>
        <end position="92"/>
    </location>
</feature>